<dbReference type="Pfam" id="PF17992">
    <property type="entry name" value="Agarase_CBM"/>
    <property type="match status" value="1"/>
</dbReference>
<feature type="compositionally biased region" description="Basic and acidic residues" evidence="3">
    <location>
        <begin position="239"/>
        <end position="249"/>
    </location>
</feature>
<dbReference type="GO" id="GO:0009341">
    <property type="term" value="C:beta-galactosidase complex"/>
    <property type="evidence" value="ECO:0007669"/>
    <property type="project" value="InterPro"/>
</dbReference>
<dbReference type="GO" id="GO:0005975">
    <property type="term" value="P:carbohydrate metabolic process"/>
    <property type="evidence" value="ECO:0007669"/>
    <property type="project" value="InterPro"/>
</dbReference>
<keyword evidence="1" id="KW-0378">Hydrolase</keyword>
<accession>A0A5C6FCS5</accession>
<dbReference type="Gene3D" id="2.60.120.430">
    <property type="entry name" value="Galactose-binding lectin"/>
    <property type="match status" value="1"/>
</dbReference>
<evidence type="ECO:0000256" key="2">
    <source>
        <dbReference type="ARBA" id="ARBA00023295"/>
    </source>
</evidence>
<evidence type="ECO:0000313" key="7">
    <source>
        <dbReference type="Proteomes" id="UP000318288"/>
    </source>
</evidence>
<dbReference type="AlphaFoldDB" id="A0A5C6FCS5"/>
<evidence type="ECO:0000313" key="6">
    <source>
        <dbReference type="EMBL" id="TWU59215.1"/>
    </source>
</evidence>
<reference evidence="6 7" key="1">
    <citation type="submission" date="2019-02" db="EMBL/GenBank/DDBJ databases">
        <title>Deep-cultivation of Planctomycetes and their phenomic and genomic characterization uncovers novel biology.</title>
        <authorList>
            <person name="Wiegand S."/>
            <person name="Jogler M."/>
            <person name="Boedeker C."/>
            <person name="Pinto D."/>
            <person name="Vollmers J."/>
            <person name="Rivas-Marin E."/>
            <person name="Kohn T."/>
            <person name="Peeters S.H."/>
            <person name="Heuer A."/>
            <person name="Rast P."/>
            <person name="Oberbeckmann S."/>
            <person name="Bunk B."/>
            <person name="Jeske O."/>
            <person name="Meyerdierks A."/>
            <person name="Storesund J.E."/>
            <person name="Kallscheuer N."/>
            <person name="Luecker S."/>
            <person name="Lage O.M."/>
            <person name="Pohl T."/>
            <person name="Merkel B.J."/>
            <person name="Hornburger P."/>
            <person name="Mueller R.-W."/>
            <person name="Bruemmer F."/>
            <person name="Labrenz M."/>
            <person name="Spormann A.M."/>
            <person name="Op Den Camp H."/>
            <person name="Overmann J."/>
            <person name="Amann R."/>
            <person name="Jetten M.S.M."/>
            <person name="Mascher T."/>
            <person name="Medema M.H."/>
            <person name="Devos D.P."/>
            <person name="Kaster A.-K."/>
            <person name="Ovreas L."/>
            <person name="Rohde M."/>
            <person name="Galperin M.Y."/>
            <person name="Jogler C."/>
        </authorList>
    </citation>
    <scope>NUCLEOTIDE SEQUENCE [LARGE SCALE GENOMIC DNA]</scope>
    <source>
        <strain evidence="6 7">Poly51</strain>
    </source>
</reference>
<keyword evidence="2" id="KW-0326">Glycosidase</keyword>
<dbReference type="GO" id="GO:0004565">
    <property type="term" value="F:beta-galactosidase activity"/>
    <property type="evidence" value="ECO:0007669"/>
    <property type="project" value="InterPro"/>
</dbReference>
<keyword evidence="7" id="KW-1185">Reference proteome</keyword>
<proteinExistence type="predicted"/>
<feature type="region of interest" description="Disordered" evidence="3">
    <location>
        <begin position="239"/>
        <end position="258"/>
    </location>
</feature>
<dbReference type="InterPro" id="IPR017853">
    <property type="entry name" value="GH"/>
</dbReference>
<dbReference type="Pfam" id="PF02449">
    <property type="entry name" value="Glyco_hydro_42"/>
    <property type="match status" value="1"/>
</dbReference>
<evidence type="ECO:0000256" key="1">
    <source>
        <dbReference type="ARBA" id="ARBA00022801"/>
    </source>
</evidence>
<dbReference type="OrthoDB" id="9760450at2"/>
<name>A0A5C6FCS5_9BACT</name>
<organism evidence="6 7">
    <name type="scientific">Rubripirellula tenax</name>
    <dbReference type="NCBI Taxonomy" id="2528015"/>
    <lineage>
        <taxon>Bacteria</taxon>
        <taxon>Pseudomonadati</taxon>
        <taxon>Planctomycetota</taxon>
        <taxon>Planctomycetia</taxon>
        <taxon>Pirellulales</taxon>
        <taxon>Pirellulaceae</taxon>
        <taxon>Rubripirellula</taxon>
    </lineage>
</organism>
<comment type="caution">
    <text evidence="6">The sequence shown here is derived from an EMBL/GenBank/DDBJ whole genome shotgun (WGS) entry which is preliminary data.</text>
</comment>
<dbReference type="SUPFAM" id="SSF51445">
    <property type="entry name" value="(Trans)glycosidases"/>
    <property type="match status" value="1"/>
</dbReference>
<evidence type="ECO:0008006" key="8">
    <source>
        <dbReference type="Google" id="ProtNLM"/>
    </source>
</evidence>
<dbReference type="InterPro" id="IPR040669">
    <property type="entry name" value="Agarase_CBM"/>
</dbReference>
<evidence type="ECO:0000259" key="4">
    <source>
        <dbReference type="Pfam" id="PF02449"/>
    </source>
</evidence>
<dbReference type="Proteomes" id="UP000318288">
    <property type="component" value="Unassembled WGS sequence"/>
</dbReference>
<dbReference type="Gene3D" id="3.20.20.80">
    <property type="entry name" value="Glycosidases"/>
    <property type="match status" value="1"/>
</dbReference>
<sequence length="700" mass="79020">MSIVEYRYCICILLSFSFVGSSVSADDASDAKRVLFSFDDESQLAGIEARDMKLSIAESGSGTKLQVQSGHEIDWPGITLKPKGEFWDGSPYQRFAMDVSNTGDTGFELGLRIDNPGGDGQTDSVTVMTFVKPGESRTVSASLSDTPWQFSKPLKLHGMHAAPGQQAIDPAKIKEVILFLRTPNTDHQFTIDNVRFEKPVTVLDRDAFLPFIDEYGQYIHGEWPGKIHSDEQLIQNRESEQKELAEHPGPKSFNRFGGWQDGPKSEPGKFFRTEKHDGKWWLIDPDGCRFWSHGIDAVSIRFGGTGIDDREDYFRNLPSKDVPLGQFYNTSTWAFGFYADRVPFEMYNFYTANLYRKYGGDWPAEFADVAHKRLRSWGLNTLASWSDPAVYLQHRTPYTAFVYVEDCPTLDGAQKMWTKFADVFDPKFRESVVAGIEKCGESIGDPWCLGFYVDNELFWGDNNSLALWTLACPATQAAKQTFVADLKAKYETIEKLNEAWGTAHENWEAFTESTTLPDAAKAADDLHAFSVKFAETYFATVKDELDKAAPGQLYLGCRFIWFNDVSLRAASDSCDVVSFNQYRYDVSDLHSSEGTDRPIMIGEFHFGALDRGLFHPTKVPARDQEHRAECYKDFLHSALANPNIVGTHWFQYTSEPTAGRGDGENYQVGFVDNCDTPYEETINAARQIGREMYEYRAASE</sequence>
<feature type="domain" description="Glycoside hydrolase family 42 N-terminal" evidence="4">
    <location>
        <begin position="474"/>
        <end position="584"/>
    </location>
</feature>
<dbReference type="EMBL" id="SJPW01000002">
    <property type="protein sequence ID" value="TWU59215.1"/>
    <property type="molecule type" value="Genomic_DNA"/>
</dbReference>
<gene>
    <name evidence="6" type="ORF">Poly51_20010</name>
</gene>
<feature type="domain" description="Agarase CBM-like" evidence="5">
    <location>
        <begin position="38"/>
        <end position="199"/>
    </location>
</feature>
<protein>
    <recommendedName>
        <fullName evidence="8">Beta-agarase</fullName>
    </recommendedName>
</protein>
<evidence type="ECO:0000259" key="5">
    <source>
        <dbReference type="Pfam" id="PF17992"/>
    </source>
</evidence>
<dbReference type="RefSeq" id="WP_146456659.1">
    <property type="nucleotide sequence ID" value="NZ_SJPW01000002.1"/>
</dbReference>
<evidence type="ECO:0000256" key="3">
    <source>
        <dbReference type="SAM" id="MobiDB-lite"/>
    </source>
</evidence>
<dbReference type="InterPro" id="IPR013529">
    <property type="entry name" value="Glyco_hydro_42_N"/>
</dbReference>